<evidence type="ECO:0000256" key="4">
    <source>
        <dbReference type="ARBA" id="ARBA00023271"/>
    </source>
</evidence>
<name>A0A8C8RE83_9SAUR</name>
<accession>A0A8C8RE83</accession>
<keyword evidence="4" id="KW-1135">Mitochondrion nucleoid</keyword>
<dbReference type="Proteomes" id="UP000694393">
    <property type="component" value="Unplaced"/>
</dbReference>
<comment type="subcellular location">
    <subcellularLocation>
        <location evidence="1">Mitochondrion matrix</location>
        <location evidence="1">Mitochondrion nucleoid</location>
    </subcellularLocation>
</comment>
<evidence type="ECO:0000313" key="7">
    <source>
        <dbReference type="Ensembl" id="ENSPCEP00000004324.1"/>
    </source>
</evidence>
<dbReference type="PANTHER" id="PTHR34260:SF1">
    <property type="entry name" value="UBIQUINOL-CYTOCHROME-C REDUCTASE COMPLEX ASSEMBLY FACTOR 2"/>
    <property type="match status" value="1"/>
</dbReference>
<dbReference type="GO" id="GO:0042645">
    <property type="term" value="C:mitochondrial nucleoid"/>
    <property type="evidence" value="ECO:0007669"/>
    <property type="project" value="UniProtKB-SubCell"/>
</dbReference>
<evidence type="ECO:0000256" key="2">
    <source>
        <dbReference type="ARBA" id="ARBA00022946"/>
    </source>
</evidence>
<evidence type="ECO:0000313" key="8">
    <source>
        <dbReference type="Proteomes" id="UP000694393"/>
    </source>
</evidence>
<dbReference type="PANTHER" id="PTHR34260">
    <property type="entry name" value="UBIQUINOL-CYTOCHROME-C REDUCTASE COMPLEX ASSEMBLY FACTOR 2"/>
    <property type="match status" value="1"/>
</dbReference>
<dbReference type="Ensembl" id="ENSPCET00000004465.1">
    <property type="protein sequence ID" value="ENSPCEP00000004324.1"/>
    <property type="gene ID" value="ENSPCEG00000003490.1"/>
</dbReference>
<organism evidence="7 8">
    <name type="scientific">Pelusios castaneus</name>
    <name type="common">West African mud turtle</name>
    <dbReference type="NCBI Taxonomy" id="367368"/>
    <lineage>
        <taxon>Eukaryota</taxon>
        <taxon>Metazoa</taxon>
        <taxon>Chordata</taxon>
        <taxon>Craniata</taxon>
        <taxon>Vertebrata</taxon>
        <taxon>Euteleostomi</taxon>
        <taxon>Archelosauria</taxon>
        <taxon>Testudinata</taxon>
        <taxon>Testudines</taxon>
        <taxon>Pleurodira</taxon>
        <taxon>Pelomedusidae</taxon>
        <taxon>Pelusios</taxon>
    </lineage>
</organism>
<dbReference type="AlphaFoldDB" id="A0A8C8RE83"/>
<protein>
    <recommendedName>
        <fullName evidence="6">Mitochondrial nucleoid factor 1</fullName>
    </recommendedName>
    <alternativeName>
        <fullName evidence="5">Mitochondrial protein M19</fullName>
    </alternativeName>
</protein>
<evidence type="ECO:0000256" key="5">
    <source>
        <dbReference type="ARBA" id="ARBA00031206"/>
    </source>
</evidence>
<dbReference type="InterPro" id="IPR037698">
    <property type="entry name" value="UQCC2"/>
</dbReference>
<evidence type="ECO:0000256" key="3">
    <source>
        <dbReference type="ARBA" id="ARBA00023128"/>
    </source>
</evidence>
<dbReference type="GO" id="GO:0034551">
    <property type="term" value="P:mitochondrial respiratory chain complex III assembly"/>
    <property type="evidence" value="ECO:0007669"/>
    <property type="project" value="TreeGrafter"/>
</dbReference>
<keyword evidence="2" id="KW-0809">Transit peptide</keyword>
<dbReference type="Pfam" id="PF20180">
    <property type="entry name" value="UQCC2_CBP6"/>
    <property type="match status" value="1"/>
</dbReference>
<reference evidence="7" key="1">
    <citation type="submission" date="2025-08" db="UniProtKB">
        <authorList>
            <consortium name="Ensembl"/>
        </authorList>
    </citation>
    <scope>IDENTIFICATION</scope>
</reference>
<evidence type="ECO:0000256" key="1">
    <source>
        <dbReference type="ARBA" id="ARBA00004436"/>
    </source>
</evidence>
<proteinExistence type="predicted"/>
<evidence type="ECO:0000256" key="6">
    <source>
        <dbReference type="ARBA" id="ARBA00032983"/>
    </source>
</evidence>
<sequence>MAAARYRRFLKLCEELPIEETKRGRDLGAFLRQRVGQAFREGERTQIADPANCDQMYESLVRIHTNFYKNKVSVSGDLNQDNLESGGSGWVVVHVSQIVVLGPKKETDASSPQWRSSEGLCFGWLRPWFKSPSGDEVGGQGPTLFLMLGPFN</sequence>
<keyword evidence="8" id="KW-1185">Reference proteome</keyword>
<reference evidence="7" key="2">
    <citation type="submission" date="2025-09" db="UniProtKB">
        <authorList>
            <consortium name="Ensembl"/>
        </authorList>
    </citation>
    <scope>IDENTIFICATION</scope>
</reference>
<keyword evidence="3" id="KW-0496">Mitochondrion</keyword>